<evidence type="ECO:0000313" key="2">
    <source>
        <dbReference type="EMBL" id="ARD97158.1"/>
    </source>
</evidence>
<feature type="transmembrane region" description="Helical" evidence="1">
    <location>
        <begin position="20"/>
        <end position="45"/>
    </location>
</feature>
<evidence type="ECO:0000313" key="3">
    <source>
        <dbReference type="Proteomes" id="UP001055586"/>
    </source>
</evidence>
<name>A0AAC9R271_LACLL</name>
<dbReference type="Proteomes" id="UP001055586">
    <property type="component" value="Chromosome"/>
</dbReference>
<dbReference type="RefSeq" id="WP_081172231.1">
    <property type="nucleotide sequence ID" value="NZ_CP015896.1"/>
</dbReference>
<accession>A0AAC9R271</accession>
<reference evidence="2" key="1">
    <citation type="submission" date="2023-09" db="EMBL/GenBank/DDBJ databases">
        <title>Complete Genomes and Methylome analysis of Lactococcus lactis subs lactis strains.</title>
        <authorList>
            <person name="Fomenkov A."/>
            <person name="McDonnell B."/>
            <person name="Sun L."/>
            <person name="Van Sinderen D."/>
            <person name="Roberts R.J."/>
        </authorList>
    </citation>
    <scope>NUCLEOTIDE SEQUENCE</scope>
    <source>
        <strain evidence="2">229</strain>
    </source>
</reference>
<keyword evidence="1" id="KW-0472">Membrane</keyword>
<organism evidence="2 3">
    <name type="scientific">Lactococcus lactis subsp. lactis</name>
    <name type="common">Streptococcus lactis</name>
    <dbReference type="NCBI Taxonomy" id="1360"/>
    <lineage>
        <taxon>Bacteria</taxon>
        <taxon>Bacillati</taxon>
        <taxon>Bacillota</taxon>
        <taxon>Bacilli</taxon>
        <taxon>Lactobacillales</taxon>
        <taxon>Streptococcaceae</taxon>
        <taxon>Lactococcus</taxon>
    </lineage>
</organism>
<gene>
    <name evidence="2" type="ORF">LL229_2279</name>
</gene>
<keyword evidence="1" id="KW-0812">Transmembrane</keyword>
<keyword evidence="1" id="KW-1133">Transmembrane helix</keyword>
<dbReference type="AlphaFoldDB" id="A0AAC9R271"/>
<proteinExistence type="predicted"/>
<dbReference type="EMBL" id="CP090823">
    <property type="protein sequence ID" value="ARD97158.1"/>
    <property type="molecule type" value="Genomic_DNA"/>
</dbReference>
<sequence>MIFYIAFKLVFVLHFICENINWSIFWSAFSAIGTVSAVIVAYWQIKKQIELSNKQHLFDQRLDCYIEGVKTINIFKEKSDILERIKNYDLSTPYRLPWPIFLMLNDDQILFKVATDIEMKIDPVFEERVYKRISDIKQKSVKLKLLFNDGEADDLSITMICFTDLLSALIEYSKIIEIIRQPMNELTNETKDLKTYAEQISEFQEIFNEREVFEKLKLSIQQLTESVKLTDEQYLKDLENKIRLS</sequence>
<evidence type="ECO:0000256" key="1">
    <source>
        <dbReference type="SAM" id="Phobius"/>
    </source>
</evidence>
<protein>
    <submittedName>
        <fullName evidence="2">Uncharacterized protein</fullName>
    </submittedName>
</protein>